<feature type="binding site" evidence="9 11">
    <location>
        <begin position="116"/>
        <end position="118"/>
    </location>
    <ligand>
        <name>substrate</name>
    </ligand>
</feature>
<comment type="pathway">
    <text evidence="1 9 14">Porphyrin-containing compound metabolism; protoporphyrin-IX biosynthesis; 5-aminolevulinate from L-glutamyl-tRNA(Glu): step 1/2.</text>
</comment>
<keyword evidence="4 9" id="KW-0521">NADP</keyword>
<organism evidence="18 19">
    <name type="scientific">Pelagibaculum spongiae</name>
    <dbReference type="NCBI Taxonomy" id="2080658"/>
    <lineage>
        <taxon>Bacteria</taxon>
        <taxon>Pseudomonadati</taxon>
        <taxon>Pseudomonadota</taxon>
        <taxon>Gammaproteobacteria</taxon>
        <taxon>Oceanospirillales</taxon>
        <taxon>Pelagibaculum</taxon>
    </lineage>
</organism>
<feature type="binding site" evidence="9 11">
    <location>
        <position position="111"/>
    </location>
    <ligand>
        <name>substrate</name>
    </ligand>
</feature>
<feature type="site" description="Important for activity" evidence="9 13">
    <location>
        <position position="101"/>
    </location>
</feature>
<dbReference type="Gene3D" id="3.30.460.30">
    <property type="entry name" value="Glutamyl-tRNA reductase, N-terminal domain"/>
    <property type="match status" value="1"/>
</dbReference>
<feature type="binding site" evidence="9 11">
    <location>
        <position position="122"/>
    </location>
    <ligand>
        <name>substrate</name>
    </ligand>
</feature>
<dbReference type="InterPro" id="IPR036453">
    <property type="entry name" value="GluRdtase_dimer_dom_sf"/>
</dbReference>
<keyword evidence="19" id="KW-1185">Reference proteome</keyword>
<dbReference type="SUPFAM" id="SSF69075">
    <property type="entry name" value="Glutamyl tRNA-reductase dimerization domain"/>
    <property type="match status" value="1"/>
</dbReference>
<dbReference type="NCBIfam" id="TIGR01035">
    <property type="entry name" value="hemA"/>
    <property type="match status" value="1"/>
</dbReference>
<feature type="domain" description="Quinate/shikimate 5-dehydrogenase/glutamyl-tRNA reductase" evidence="16">
    <location>
        <begin position="174"/>
        <end position="308"/>
    </location>
</feature>
<gene>
    <name evidence="9" type="primary">hemA</name>
    <name evidence="18" type="ORF">DC094_05860</name>
</gene>
<evidence type="ECO:0000313" key="19">
    <source>
        <dbReference type="Proteomes" id="UP000244906"/>
    </source>
</evidence>
<dbReference type="PIRSF" id="PIRSF000445">
    <property type="entry name" value="4pyrrol_synth_GluRdtase"/>
    <property type="match status" value="1"/>
</dbReference>
<dbReference type="RefSeq" id="WP_116686112.1">
    <property type="nucleotide sequence ID" value="NZ_CAWNYD010000001.1"/>
</dbReference>
<evidence type="ECO:0000256" key="2">
    <source>
        <dbReference type="ARBA" id="ARBA00005916"/>
    </source>
</evidence>
<keyword evidence="5 9" id="KW-0560">Oxidoreductase</keyword>
<comment type="miscellaneous">
    <text evidence="9">During catalysis, the active site Cys acts as a nucleophile attacking the alpha-carbonyl group of tRNA-bound glutamate with the formation of a thioester intermediate between enzyme and glutamate, and the concomitant release of tRNA(Glu). The thioester intermediate is finally reduced by direct hydride transfer from NADPH, to form the product GSA.</text>
</comment>
<dbReference type="FunFam" id="3.30.460.30:FF:000001">
    <property type="entry name" value="Glutamyl-tRNA reductase"/>
    <property type="match status" value="1"/>
</dbReference>
<evidence type="ECO:0000256" key="4">
    <source>
        <dbReference type="ARBA" id="ARBA00022857"/>
    </source>
</evidence>
<comment type="subunit">
    <text evidence="9">Homodimer.</text>
</comment>
<evidence type="ECO:0000256" key="5">
    <source>
        <dbReference type="ARBA" id="ARBA00023002"/>
    </source>
</evidence>
<dbReference type="Gene3D" id="3.40.50.720">
    <property type="entry name" value="NAD(P)-binding Rossmann-like Domain"/>
    <property type="match status" value="1"/>
</dbReference>
<comment type="catalytic activity">
    <reaction evidence="7 9 14">
        <text>(S)-4-amino-5-oxopentanoate + tRNA(Glu) + NADP(+) = L-glutamyl-tRNA(Glu) + NADPH + H(+)</text>
        <dbReference type="Rhea" id="RHEA:12344"/>
        <dbReference type="Rhea" id="RHEA-COMP:9663"/>
        <dbReference type="Rhea" id="RHEA-COMP:9680"/>
        <dbReference type="ChEBI" id="CHEBI:15378"/>
        <dbReference type="ChEBI" id="CHEBI:57501"/>
        <dbReference type="ChEBI" id="CHEBI:57783"/>
        <dbReference type="ChEBI" id="CHEBI:58349"/>
        <dbReference type="ChEBI" id="CHEBI:78442"/>
        <dbReference type="ChEBI" id="CHEBI:78520"/>
        <dbReference type="EC" id="1.2.1.70"/>
    </reaction>
</comment>
<evidence type="ECO:0000256" key="12">
    <source>
        <dbReference type="PIRSR" id="PIRSR000445-3"/>
    </source>
</evidence>
<evidence type="ECO:0000256" key="8">
    <source>
        <dbReference type="ARBA" id="ARBA00068659"/>
    </source>
</evidence>
<evidence type="ECO:0000256" key="1">
    <source>
        <dbReference type="ARBA" id="ARBA00005059"/>
    </source>
</evidence>
<comment type="caution">
    <text evidence="18">The sequence shown here is derived from an EMBL/GenBank/DDBJ whole genome shotgun (WGS) entry which is preliminary data.</text>
</comment>
<evidence type="ECO:0000256" key="14">
    <source>
        <dbReference type="RuleBase" id="RU000584"/>
    </source>
</evidence>
<dbReference type="HAMAP" id="MF_00087">
    <property type="entry name" value="Glu_tRNA_reductase"/>
    <property type="match status" value="1"/>
</dbReference>
<dbReference type="Pfam" id="PF00745">
    <property type="entry name" value="GlutR_dimer"/>
    <property type="match status" value="1"/>
</dbReference>
<dbReference type="EC" id="1.2.1.70" evidence="3 9"/>
<evidence type="ECO:0000256" key="6">
    <source>
        <dbReference type="ARBA" id="ARBA00023244"/>
    </source>
</evidence>
<dbReference type="GO" id="GO:0050661">
    <property type="term" value="F:NADP binding"/>
    <property type="evidence" value="ECO:0007669"/>
    <property type="project" value="InterPro"/>
</dbReference>
<dbReference type="Proteomes" id="UP000244906">
    <property type="component" value="Unassembled WGS sequence"/>
</dbReference>
<dbReference type="PANTHER" id="PTHR43013">
    <property type="entry name" value="GLUTAMYL-TRNA REDUCTASE"/>
    <property type="match status" value="1"/>
</dbReference>
<dbReference type="InterPro" id="IPR006151">
    <property type="entry name" value="Shikm_DH/Glu-tRNA_Rdtase"/>
</dbReference>
<dbReference type="GO" id="GO:0019353">
    <property type="term" value="P:protoporphyrinogen IX biosynthetic process from glutamate"/>
    <property type="evidence" value="ECO:0007669"/>
    <property type="project" value="TreeGrafter"/>
</dbReference>
<dbReference type="CDD" id="cd05213">
    <property type="entry name" value="NAD_bind_Glutamyl_tRNA_reduct"/>
    <property type="match status" value="1"/>
</dbReference>
<dbReference type="SUPFAM" id="SSF69742">
    <property type="entry name" value="Glutamyl tRNA-reductase catalytic, N-terminal domain"/>
    <property type="match status" value="1"/>
</dbReference>
<dbReference type="InterPro" id="IPR036291">
    <property type="entry name" value="NAD(P)-bd_dom_sf"/>
</dbReference>
<accession>A0A2V1H0I9</accession>
<evidence type="ECO:0000256" key="10">
    <source>
        <dbReference type="PIRSR" id="PIRSR000445-1"/>
    </source>
</evidence>
<feature type="binding site" evidence="9 12">
    <location>
        <begin position="191"/>
        <end position="196"/>
    </location>
    <ligand>
        <name>NADP(+)</name>
        <dbReference type="ChEBI" id="CHEBI:58349"/>
    </ligand>
</feature>
<dbReference type="InterPro" id="IPR036343">
    <property type="entry name" value="GluRdtase_N_sf"/>
</dbReference>
<dbReference type="GO" id="GO:0008883">
    <property type="term" value="F:glutamyl-tRNA reductase activity"/>
    <property type="evidence" value="ECO:0007669"/>
    <property type="project" value="UniProtKB-UniRule"/>
</dbReference>
<feature type="binding site" evidence="9 11">
    <location>
        <begin position="49"/>
        <end position="52"/>
    </location>
    <ligand>
        <name>substrate</name>
    </ligand>
</feature>
<dbReference type="InterPro" id="IPR018214">
    <property type="entry name" value="GluRdtase_CS"/>
</dbReference>
<proteinExistence type="inferred from homology"/>
<comment type="domain">
    <text evidence="9">Possesses an unusual extended V-shaped dimeric structure with each monomer consisting of three distinct domains arranged along a curved 'spinal' alpha-helix. The N-terminal catalytic domain specifically recognizes the glutamate moiety of the substrate. The second domain is the NADPH-binding domain, and the third C-terminal domain is responsible for dimerization.</text>
</comment>
<comment type="function">
    <text evidence="9">Catalyzes the NADPH-dependent reduction of glutamyl-tRNA(Glu) to glutamate 1-semialdehyde (GSA).</text>
</comment>
<feature type="domain" description="Tetrapyrrole biosynthesis glutamyl-tRNA reductase dimerisation" evidence="15">
    <location>
        <begin position="322"/>
        <end position="418"/>
    </location>
</feature>
<dbReference type="InterPro" id="IPR015896">
    <property type="entry name" value="4pyrrol_synth_GluRdtase_dimer"/>
</dbReference>
<dbReference type="InterPro" id="IPR000343">
    <property type="entry name" value="4pyrrol_synth_GluRdtase"/>
</dbReference>
<dbReference type="PROSITE" id="PS00747">
    <property type="entry name" value="GLUTR"/>
    <property type="match status" value="1"/>
</dbReference>
<dbReference type="SUPFAM" id="SSF51735">
    <property type="entry name" value="NAD(P)-binding Rossmann-fold domains"/>
    <property type="match status" value="1"/>
</dbReference>
<evidence type="ECO:0000259" key="17">
    <source>
        <dbReference type="Pfam" id="PF05201"/>
    </source>
</evidence>
<evidence type="ECO:0000313" key="18">
    <source>
        <dbReference type="EMBL" id="PVZ72526.1"/>
    </source>
</evidence>
<dbReference type="EMBL" id="QDDL01000001">
    <property type="protein sequence ID" value="PVZ72526.1"/>
    <property type="molecule type" value="Genomic_DNA"/>
</dbReference>
<reference evidence="18 19" key="1">
    <citation type="submission" date="2018-04" db="EMBL/GenBank/DDBJ databases">
        <title>Thalassorhabdus spongiae gen. nov., sp. nov., isolated from a marine sponge in South-West Iceland.</title>
        <authorList>
            <person name="Knobloch S."/>
            <person name="Daussin A."/>
            <person name="Johannsson R."/>
            <person name="Marteinsson V.T."/>
        </authorList>
    </citation>
    <scope>NUCLEOTIDE SEQUENCE [LARGE SCALE GENOMIC DNA]</scope>
    <source>
        <strain evidence="18 19">Hp12</strain>
    </source>
</reference>
<dbReference type="AlphaFoldDB" id="A0A2V1H0I9"/>
<comment type="similarity">
    <text evidence="2 9 14">Belongs to the glutamyl-tRNA reductase family.</text>
</comment>
<evidence type="ECO:0000256" key="13">
    <source>
        <dbReference type="PIRSR" id="PIRSR000445-4"/>
    </source>
</evidence>
<dbReference type="UniPathway" id="UPA00251">
    <property type="reaction ID" value="UER00316"/>
</dbReference>
<evidence type="ECO:0000256" key="11">
    <source>
        <dbReference type="PIRSR" id="PIRSR000445-2"/>
    </source>
</evidence>
<keyword evidence="6 9" id="KW-0627">Porphyrin biosynthesis</keyword>
<dbReference type="InterPro" id="IPR015895">
    <property type="entry name" value="4pyrrol_synth_GluRdtase_N"/>
</dbReference>
<dbReference type="Pfam" id="PF01488">
    <property type="entry name" value="Shikimate_DH"/>
    <property type="match status" value="1"/>
</dbReference>
<protein>
    <recommendedName>
        <fullName evidence="8 9">Glutamyl-tRNA reductase</fullName>
        <shortName evidence="9">GluTR</shortName>
        <ecNumber evidence="3 9">1.2.1.70</ecNumber>
    </recommendedName>
</protein>
<evidence type="ECO:0000256" key="9">
    <source>
        <dbReference type="HAMAP-Rule" id="MF_00087"/>
    </source>
</evidence>
<evidence type="ECO:0000256" key="7">
    <source>
        <dbReference type="ARBA" id="ARBA00047464"/>
    </source>
</evidence>
<sequence length="420" mass="46888">MIIVVLGVNHQTAPVEIRERVAFGPDILQQAHQSLLEQRGVRECAILSTCNRTEIYAVIEGSAESDVETALANWLASFHSLGLDSLSPYLFRYREDEAIKHMMRVASGLDSMVLGEPQILGQVKDCWQQASEFKTLGRWLKQLFRHTFTAAKQVRTDTDIGTNPVSVAFAAVDMARHIFSDFSQITVLLIGAGETIELAAKHLKAKGVSKMIIANRTVKRAETLAKEMSAEAIALDALPDYLAKADMVVSSTAAPLPILGKGMVEQALKQRRRQPMFMVDIAVPRDIESQVNELEDVYLYTVDDLREVIQDNLSSRRQAAVQAEEMIGLHVQTFLSWRRSLDAVDTICAYRQEHEQLRDAELKQAMALLAAGADPVKVLSQMANRLTNKFLHQPTLCLRDAAAQQDYELISQLRNIYGIQ</sequence>
<dbReference type="FunFam" id="3.40.50.720:FF:000031">
    <property type="entry name" value="Glutamyl-tRNA reductase"/>
    <property type="match status" value="1"/>
</dbReference>
<evidence type="ECO:0000259" key="15">
    <source>
        <dbReference type="Pfam" id="PF00745"/>
    </source>
</evidence>
<evidence type="ECO:0000259" key="16">
    <source>
        <dbReference type="Pfam" id="PF01488"/>
    </source>
</evidence>
<name>A0A2V1H0I9_9GAMM</name>
<feature type="active site" description="Nucleophile" evidence="9 10">
    <location>
        <position position="50"/>
    </location>
</feature>
<evidence type="ECO:0000256" key="3">
    <source>
        <dbReference type="ARBA" id="ARBA00012970"/>
    </source>
</evidence>
<dbReference type="Pfam" id="PF05201">
    <property type="entry name" value="GlutR_N"/>
    <property type="match status" value="1"/>
</dbReference>
<feature type="domain" description="Glutamyl-tRNA reductase N-terminal" evidence="17">
    <location>
        <begin position="6"/>
        <end position="158"/>
    </location>
</feature>
<dbReference type="OrthoDB" id="110209at2"/>
<dbReference type="PANTHER" id="PTHR43013:SF1">
    <property type="entry name" value="GLUTAMYL-TRNA REDUCTASE"/>
    <property type="match status" value="1"/>
</dbReference>